<name>A0A5M3MF03_CONPW</name>
<keyword evidence="1" id="KW-1133">Transmembrane helix</keyword>
<evidence type="ECO:0000313" key="3">
    <source>
        <dbReference type="EMBL" id="EIW77617.1"/>
    </source>
</evidence>
<dbReference type="KEGG" id="cput:CONPUDRAFT_156820"/>
<dbReference type="Pfam" id="PF20151">
    <property type="entry name" value="DUF6533"/>
    <property type="match status" value="1"/>
</dbReference>
<comment type="caution">
    <text evidence="3">The sequence shown here is derived from an EMBL/GenBank/DDBJ whole genome shotgun (WGS) entry which is preliminary data.</text>
</comment>
<dbReference type="RefSeq" id="XP_007772005.1">
    <property type="nucleotide sequence ID" value="XM_007773815.1"/>
</dbReference>
<reference evidence="4" key="1">
    <citation type="journal article" date="2012" name="Science">
        <title>The Paleozoic origin of enzymatic lignin decomposition reconstructed from 31 fungal genomes.</title>
        <authorList>
            <person name="Floudas D."/>
            <person name="Binder M."/>
            <person name="Riley R."/>
            <person name="Barry K."/>
            <person name="Blanchette R.A."/>
            <person name="Henrissat B."/>
            <person name="Martinez A.T."/>
            <person name="Otillar R."/>
            <person name="Spatafora J.W."/>
            <person name="Yadav J.S."/>
            <person name="Aerts A."/>
            <person name="Benoit I."/>
            <person name="Boyd A."/>
            <person name="Carlson A."/>
            <person name="Copeland A."/>
            <person name="Coutinho P.M."/>
            <person name="de Vries R.P."/>
            <person name="Ferreira P."/>
            <person name="Findley K."/>
            <person name="Foster B."/>
            <person name="Gaskell J."/>
            <person name="Glotzer D."/>
            <person name="Gorecki P."/>
            <person name="Heitman J."/>
            <person name="Hesse C."/>
            <person name="Hori C."/>
            <person name="Igarashi K."/>
            <person name="Jurgens J.A."/>
            <person name="Kallen N."/>
            <person name="Kersten P."/>
            <person name="Kohler A."/>
            <person name="Kuees U."/>
            <person name="Kumar T.K.A."/>
            <person name="Kuo A."/>
            <person name="LaButti K."/>
            <person name="Larrondo L.F."/>
            <person name="Lindquist E."/>
            <person name="Ling A."/>
            <person name="Lombard V."/>
            <person name="Lucas S."/>
            <person name="Lundell T."/>
            <person name="Martin R."/>
            <person name="McLaughlin D.J."/>
            <person name="Morgenstern I."/>
            <person name="Morin E."/>
            <person name="Murat C."/>
            <person name="Nagy L.G."/>
            <person name="Nolan M."/>
            <person name="Ohm R.A."/>
            <person name="Patyshakuliyeva A."/>
            <person name="Rokas A."/>
            <person name="Ruiz-Duenas F.J."/>
            <person name="Sabat G."/>
            <person name="Salamov A."/>
            <person name="Samejima M."/>
            <person name="Schmutz J."/>
            <person name="Slot J.C."/>
            <person name="St John F."/>
            <person name="Stenlid J."/>
            <person name="Sun H."/>
            <person name="Sun S."/>
            <person name="Syed K."/>
            <person name="Tsang A."/>
            <person name="Wiebenga A."/>
            <person name="Young D."/>
            <person name="Pisabarro A."/>
            <person name="Eastwood D.C."/>
            <person name="Martin F."/>
            <person name="Cullen D."/>
            <person name="Grigoriev I.V."/>
            <person name="Hibbett D.S."/>
        </authorList>
    </citation>
    <scope>NUCLEOTIDE SEQUENCE [LARGE SCALE GENOMIC DNA]</scope>
    <source>
        <strain evidence="4">RWD-64-598 SS2</strain>
    </source>
</reference>
<gene>
    <name evidence="3" type="ORF">CONPUDRAFT_156820</name>
</gene>
<sequence>MSDSLSDAEYVYFLQTGYGALAVFAIVVYDYTLTLSREVDLIWKRRWTLVTWLYAISRYYAMILSLFITILSVHTPPMSLMTWVLLVF</sequence>
<evidence type="ECO:0000256" key="1">
    <source>
        <dbReference type="SAM" id="Phobius"/>
    </source>
</evidence>
<proteinExistence type="predicted"/>
<keyword evidence="1" id="KW-0472">Membrane</keyword>
<dbReference type="Proteomes" id="UP000053558">
    <property type="component" value="Unassembled WGS sequence"/>
</dbReference>
<dbReference type="OrthoDB" id="2692685at2759"/>
<keyword evidence="1" id="KW-0812">Transmembrane</keyword>
<accession>A0A5M3MF03</accession>
<protein>
    <recommendedName>
        <fullName evidence="2">DUF6533 domain-containing protein</fullName>
    </recommendedName>
</protein>
<dbReference type="GeneID" id="19203638"/>
<dbReference type="InterPro" id="IPR045340">
    <property type="entry name" value="DUF6533"/>
</dbReference>
<evidence type="ECO:0000313" key="4">
    <source>
        <dbReference type="Proteomes" id="UP000053558"/>
    </source>
</evidence>
<evidence type="ECO:0000259" key="2">
    <source>
        <dbReference type="Pfam" id="PF20151"/>
    </source>
</evidence>
<keyword evidence="4" id="KW-1185">Reference proteome</keyword>
<organism evidence="3 4">
    <name type="scientific">Coniophora puteana (strain RWD-64-598)</name>
    <name type="common">Brown rot fungus</name>
    <dbReference type="NCBI Taxonomy" id="741705"/>
    <lineage>
        <taxon>Eukaryota</taxon>
        <taxon>Fungi</taxon>
        <taxon>Dikarya</taxon>
        <taxon>Basidiomycota</taxon>
        <taxon>Agaricomycotina</taxon>
        <taxon>Agaricomycetes</taxon>
        <taxon>Agaricomycetidae</taxon>
        <taxon>Boletales</taxon>
        <taxon>Coniophorineae</taxon>
        <taxon>Coniophoraceae</taxon>
        <taxon>Coniophora</taxon>
    </lineage>
</organism>
<feature type="domain" description="DUF6533" evidence="2">
    <location>
        <begin position="18"/>
        <end position="63"/>
    </location>
</feature>
<dbReference type="AlphaFoldDB" id="A0A5M3MF03"/>
<feature type="transmembrane region" description="Helical" evidence="1">
    <location>
        <begin position="52"/>
        <end position="73"/>
    </location>
</feature>
<dbReference type="EMBL" id="JH711583">
    <property type="protein sequence ID" value="EIW77617.1"/>
    <property type="molecule type" value="Genomic_DNA"/>
</dbReference>
<feature type="transmembrane region" description="Helical" evidence="1">
    <location>
        <begin position="12"/>
        <end position="31"/>
    </location>
</feature>